<keyword evidence="5" id="KW-0378">Hydrolase</keyword>
<evidence type="ECO:0000256" key="3">
    <source>
        <dbReference type="ARBA" id="ARBA00022490"/>
    </source>
</evidence>
<gene>
    <name evidence="9" type="ORF">ACFQ3F_23695</name>
</gene>
<dbReference type="EMBL" id="JBHTLX010000029">
    <property type="protein sequence ID" value="MFD1250815.1"/>
    <property type="molecule type" value="Genomic_DNA"/>
</dbReference>
<reference evidence="10" key="1">
    <citation type="journal article" date="2019" name="Int. J. Syst. Evol. Microbiol.">
        <title>The Global Catalogue of Microorganisms (GCM) 10K type strain sequencing project: providing services to taxonomists for standard genome sequencing and annotation.</title>
        <authorList>
            <consortium name="The Broad Institute Genomics Platform"/>
            <consortium name="The Broad Institute Genome Sequencing Center for Infectious Disease"/>
            <person name="Wu L."/>
            <person name="Ma J."/>
        </authorList>
    </citation>
    <scope>NUCLEOTIDE SEQUENCE [LARGE SCALE GENOMIC DNA]</scope>
    <source>
        <strain evidence="10">CCUG 52478</strain>
    </source>
</reference>
<dbReference type="PANTHER" id="PTHR23402:SF1">
    <property type="entry name" value="PYROGLUTAMYL-PEPTIDASE I"/>
    <property type="match status" value="1"/>
</dbReference>
<keyword evidence="3" id="KW-0963">Cytoplasm</keyword>
<dbReference type="RefSeq" id="WP_367918259.1">
    <property type="nucleotide sequence ID" value="NZ_BAABAC010000009.1"/>
</dbReference>
<dbReference type="PANTHER" id="PTHR23402">
    <property type="entry name" value="PROTEASE FAMILY C15 PYROGLUTAMYL-PEPTIDASE I-RELATED"/>
    <property type="match status" value="1"/>
</dbReference>
<dbReference type="InterPro" id="IPR016125">
    <property type="entry name" value="Peptidase_C15-like"/>
</dbReference>
<dbReference type="SUPFAM" id="SSF53182">
    <property type="entry name" value="Pyrrolidone carboxyl peptidase (pyroglutamate aminopeptidase)"/>
    <property type="match status" value="1"/>
</dbReference>
<name>A0ABW3W8M2_9ACTN</name>
<evidence type="ECO:0000256" key="6">
    <source>
        <dbReference type="ARBA" id="ARBA00022807"/>
    </source>
</evidence>
<keyword evidence="4" id="KW-0645">Protease</keyword>
<dbReference type="PIRSF" id="PIRSF015592">
    <property type="entry name" value="Prld-crbxl_pptds"/>
    <property type="match status" value="1"/>
</dbReference>
<evidence type="ECO:0000256" key="5">
    <source>
        <dbReference type="ARBA" id="ARBA00022801"/>
    </source>
</evidence>
<comment type="similarity">
    <text evidence="1">Belongs to the peptidase C15 family.</text>
</comment>
<keyword evidence="10" id="KW-1185">Reference proteome</keyword>
<dbReference type="Pfam" id="PF01470">
    <property type="entry name" value="Peptidase_C15"/>
    <property type="match status" value="1"/>
</dbReference>
<dbReference type="InterPro" id="IPR000816">
    <property type="entry name" value="Peptidase_C15"/>
</dbReference>
<protein>
    <recommendedName>
        <fullName evidence="2">Pyrrolidone-carboxylate peptidase</fullName>
    </recommendedName>
    <alternativeName>
        <fullName evidence="7">5-oxoprolyl-peptidase</fullName>
    </alternativeName>
    <alternativeName>
        <fullName evidence="8">Pyroglutamyl-peptidase I</fullName>
    </alternativeName>
</protein>
<accession>A0ABW3W8M2</accession>
<organism evidence="9 10">
    <name type="scientific">Nocardioides ginsengisoli</name>
    <dbReference type="NCBI Taxonomy" id="363868"/>
    <lineage>
        <taxon>Bacteria</taxon>
        <taxon>Bacillati</taxon>
        <taxon>Actinomycetota</taxon>
        <taxon>Actinomycetes</taxon>
        <taxon>Propionibacteriales</taxon>
        <taxon>Nocardioidaceae</taxon>
        <taxon>Nocardioides</taxon>
    </lineage>
</organism>
<evidence type="ECO:0000313" key="9">
    <source>
        <dbReference type="EMBL" id="MFD1250815.1"/>
    </source>
</evidence>
<proteinExistence type="inferred from homology"/>
<dbReference type="CDD" id="cd00501">
    <property type="entry name" value="Peptidase_C15"/>
    <property type="match status" value="1"/>
</dbReference>
<sequence length="227" mass="23909">MTPTPWVLVTGNGAYGDTAVRTDLRYDENPSSAVARALDGEVLAGHRVVGRSIDWDLDPAEALAPLMLDGEPPVAVIGCGVFSGRTTVTVERVAINVQDFQFADGGRRPAGEPIVPGGAPAYLATLPIKAMAQAMRAAGVPALISNSASTHGCNAVMYAALRIADEKGLPSRCGFVHLPDPPEHVAQMRSNGPSMSLDLQVRAVRAGIEATLAHPVDIVDPVNEWEW</sequence>
<evidence type="ECO:0000313" key="10">
    <source>
        <dbReference type="Proteomes" id="UP001597229"/>
    </source>
</evidence>
<evidence type="ECO:0000256" key="8">
    <source>
        <dbReference type="ARBA" id="ARBA00031559"/>
    </source>
</evidence>
<comment type="caution">
    <text evidence="9">The sequence shown here is derived from an EMBL/GenBank/DDBJ whole genome shotgun (WGS) entry which is preliminary data.</text>
</comment>
<dbReference type="InterPro" id="IPR036440">
    <property type="entry name" value="Peptidase_C15-like_sf"/>
</dbReference>
<evidence type="ECO:0000256" key="7">
    <source>
        <dbReference type="ARBA" id="ARBA00030836"/>
    </source>
</evidence>
<dbReference type="Proteomes" id="UP001597229">
    <property type="component" value="Unassembled WGS sequence"/>
</dbReference>
<evidence type="ECO:0000256" key="1">
    <source>
        <dbReference type="ARBA" id="ARBA00006641"/>
    </source>
</evidence>
<dbReference type="Gene3D" id="3.40.630.20">
    <property type="entry name" value="Peptidase C15, pyroglutamyl peptidase I-like"/>
    <property type="match status" value="1"/>
</dbReference>
<dbReference type="PRINTS" id="PR00706">
    <property type="entry name" value="PYROGLUPTASE"/>
</dbReference>
<evidence type="ECO:0000256" key="2">
    <source>
        <dbReference type="ARBA" id="ARBA00019191"/>
    </source>
</evidence>
<keyword evidence="6" id="KW-0788">Thiol protease</keyword>
<evidence type="ECO:0000256" key="4">
    <source>
        <dbReference type="ARBA" id="ARBA00022670"/>
    </source>
</evidence>